<keyword evidence="2" id="KW-1185">Reference proteome</keyword>
<gene>
    <name evidence="1" type="ORF">APTSU1_000180300</name>
</gene>
<evidence type="ECO:0000313" key="1">
    <source>
        <dbReference type="EMBL" id="GAB1286573.1"/>
    </source>
</evidence>
<comment type="caution">
    <text evidence="1">The sequence shown here is derived from an EMBL/GenBank/DDBJ whole genome shotgun (WGS) entry which is preliminary data.</text>
</comment>
<dbReference type="Proteomes" id="UP001623349">
    <property type="component" value="Unassembled WGS sequence"/>
</dbReference>
<accession>A0ABQ0EHI6</accession>
<dbReference type="EMBL" id="BAAFST010000002">
    <property type="protein sequence ID" value="GAB1286573.1"/>
    <property type="molecule type" value="Genomic_DNA"/>
</dbReference>
<reference evidence="1 2" key="1">
    <citation type="submission" date="2024-08" db="EMBL/GenBank/DDBJ databases">
        <title>The draft genome of Apodemus speciosus.</title>
        <authorList>
            <person name="Nabeshima K."/>
            <person name="Suzuki S."/>
            <person name="Onuma M."/>
        </authorList>
    </citation>
    <scope>NUCLEOTIDE SEQUENCE [LARGE SCALE GENOMIC DNA]</scope>
    <source>
        <strain evidence="1">IB14-021</strain>
    </source>
</reference>
<sequence length="36" mass="4116">MHSETGLPYLAGLREELLVQQLPLAWGQCFVFGPWK</sequence>
<protein>
    <submittedName>
        <fullName evidence="1">Uncharacterized protein</fullName>
    </submittedName>
</protein>
<organism evidence="1 2">
    <name type="scientific">Apodemus speciosus</name>
    <name type="common">Large Japanese field mouse</name>
    <dbReference type="NCBI Taxonomy" id="105296"/>
    <lineage>
        <taxon>Eukaryota</taxon>
        <taxon>Metazoa</taxon>
        <taxon>Chordata</taxon>
        <taxon>Craniata</taxon>
        <taxon>Vertebrata</taxon>
        <taxon>Euteleostomi</taxon>
        <taxon>Mammalia</taxon>
        <taxon>Eutheria</taxon>
        <taxon>Euarchontoglires</taxon>
        <taxon>Glires</taxon>
        <taxon>Rodentia</taxon>
        <taxon>Myomorpha</taxon>
        <taxon>Muroidea</taxon>
        <taxon>Muridae</taxon>
        <taxon>Murinae</taxon>
        <taxon>Apodemus</taxon>
    </lineage>
</organism>
<evidence type="ECO:0000313" key="2">
    <source>
        <dbReference type="Proteomes" id="UP001623349"/>
    </source>
</evidence>
<name>A0ABQ0EHI6_APOSI</name>
<proteinExistence type="predicted"/>